<feature type="transmembrane region" description="Helical" evidence="7">
    <location>
        <begin position="787"/>
        <end position="806"/>
    </location>
</feature>
<feature type="transmembrane region" description="Helical" evidence="7">
    <location>
        <begin position="692"/>
        <end position="714"/>
    </location>
</feature>
<feature type="transmembrane region" description="Helical" evidence="7">
    <location>
        <begin position="1092"/>
        <end position="1116"/>
    </location>
</feature>
<evidence type="ECO:0000256" key="3">
    <source>
        <dbReference type="ARBA" id="ARBA00022692"/>
    </source>
</evidence>
<feature type="coiled-coil region" evidence="6">
    <location>
        <begin position="124"/>
        <end position="200"/>
    </location>
</feature>
<comment type="subcellular location">
    <subcellularLocation>
        <location evidence="1">Cell membrane</location>
        <topology evidence="1">Multi-pass membrane protein</topology>
    </subcellularLocation>
</comment>
<feature type="transmembrane region" description="Helical" evidence="7">
    <location>
        <begin position="20"/>
        <end position="38"/>
    </location>
</feature>
<dbReference type="Gene3D" id="1.20.1640.10">
    <property type="entry name" value="Multidrug efflux transporter AcrB transmembrane domain"/>
    <property type="match status" value="2"/>
</dbReference>
<keyword evidence="4 7" id="KW-1133">Transmembrane helix</keyword>
<feature type="domain" description="SSD" evidence="8">
    <location>
        <begin position="607"/>
        <end position="749"/>
    </location>
</feature>
<feature type="transmembrane region" description="Helical" evidence="7">
    <location>
        <begin position="625"/>
        <end position="644"/>
    </location>
</feature>
<dbReference type="SUPFAM" id="SSF82866">
    <property type="entry name" value="Multidrug efflux transporter AcrB transmembrane domain"/>
    <property type="match status" value="2"/>
</dbReference>
<dbReference type="GO" id="GO:0005886">
    <property type="term" value="C:plasma membrane"/>
    <property type="evidence" value="ECO:0007669"/>
    <property type="project" value="UniProtKB-SubCell"/>
</dbReference>
<dbReference type="PANTHER" id="PTHR33406">
    <property type="entry name" value="MEMBRANE PROTEIN MJ1562-RELATED"/>
    <property type="match status" value="1"/>
</dbReference>
<keyword evidence="2" id="KW-1003">Cell membrane</keyword>
<name>A0A6H0SKI7_9MICC</name>
<feature type="coiled-coil region" evidence="6">
    <location>
        <begin position="288"/>
        <end position="329"/>
    </location>
</feature>
<dbReference type="AlphaFoldDB" id="A0A6H0SKI7"/>
<dbReference type="Pfam" id="PF03176">
    <property type="entry name" value="MMPL"/>
    <property type="match status" value="2"/>
</dbReference>
<feature type="transmembrane region" description="Helical" evidence="7">
    <location>
        <begin position="720"/>
        <end position="751"/>
    </location>
</feature>
<feature type="transmembrane region" description="Helical" evidence="7">
    <location>
        <begin position="948"/>
        <end position="967"/>
    </location>
</feature>
<evidence type="ECO:0000256" key="1">
    <source>
        <dbReference type="ARBA" id="ARBA00004651"/>
    </source>
</evidence>
<gene>
    <name evidence="9" type="ORF">D3791_12390</name>
</gene>
<evidence type="ECO:0000256" key="7">
    <source>
        <dbReference type="SAM" id="Phobius"/>
    </source>
</evidence>
<keyword evidence="5 7" id="KW-0472">Membrane</keyword>
<organism evidence="9 10">
    <name type="scientific">Glutamicibacter mishrai</name>
    <dbReference type="NCBI Taxonomy" id="1775880"/>
    <lineage>
        <taxon>Bacteria</taxon>
        <taxon>Bacillati</taxon>
        <taxon>Actinomycetota</taxon>
        <taxon>Actinomycetes</taxon>
        <taxon>Micrococcales</taxon>
        <taxon>Micrococcaceae</taxon>
        <taxon>Glutamicibacter</taxon>
    </lineage>
</organism>
<dbReference type="EMBL" id="CP032549">
    <property type="protein sequence ID" value="QIV87834.1"/>
    <property type="molecule type" value="Genomic_DNA"/>
</dbReference>
<evidence type="ECO:0000313" key="9">
    <source>
        <dbReference type="EMBL" id="QIV87834.1"/>
    </source>
</evidence>
<sequence>MASILYRLARWAHRHRMRVISMWLAAFIFIGVCASLFMGQLSNTFTLPGTETQRTLDRMKQELPDLAGGSGSIVFRESTDKPLTEGQQKSISEALEQLSLHPQVVDAMSPFDLQKQLDKAQPEIDKNEKKLVDGQKKLDDAKKQIADGKVQLEDGREDLTNGWAQYFDGEKKIKDAQPQIDAGEKKLADSRAQLEAGQKELDSGAAQLAAGEAKYNDGLAKYKSGKSTYDSGQAQYDAGEKKLDAAQKEITSGEQQYKSGMQQLLGGSSRSEFESSLATGKTKATTGLKEAEDGMAQAKAGISQAESAIAALGAQIQSTEQALEQAKADGNEQAVADYTKTLNGLKTSLAEAEKGKAAAEAGLSKAQAGKDQATAALAKIAQGEAGLKQLDAARKKLDDGQAQVDAGRKELKANSSKLGAAKTQLADAKKQLDQAKSQIDANKAKLADGQAELDAGRAQLDAGQKEFDQKKAEFLQGKADLVKAKEKLESGEKTIKEKTAELEQAEKDVEKGQKELETGHAELQFAARQVGANSDMRFVSEDRSTAVSQVSFKIQTDALTPADREQIKAIAAGPQANGVEVLFSKEIMQDMSQVFGSSEVIGVVIAAIVLIIMLGTLIAAGLPLLLALLGVGAGVGTTMAFSSVIDMASITPALALMLGLAVGIDYALFIIHRHRTQMLAGMEVGESIARSVGTSGNAVVFAGLTVIIALAALAVPGLPFLTVLGLSAAFTVLCSVLLNITLLPALLSLAGNRLVSQRARRKAAAQVENPEIKEPFSARWVRMVTKVAVPVTLLVVIVLGAIALPATQMRTALPDGSAEPADSQAFQAFEQTSDKFGAGYNGPLLVLADLPENLTERQAESKALDVADKLREYDGVVAAIPVALTDNHRLSAIQVIPTDGPSSEQTESLVHQLRGDYAEFSEATGADIAVTGQVAAQIDVSEKVTAALVPYLSIVVGLSLILLLLVFRSVVVPLLATGGFLLSLAAAFGASVMVYQFGWFSSFFDVNVPGPLLSFLPILLTGILFGLAMDYQVFLVSAMRERYAHGEPAKDAVRSGFSMAAPVVTAAALIMISVFAGFVFSHLAMIRPLGFALAFGVLFDAFIIRMTLIPAVMHLLGDKAWYLPKWLDRILPDVDVEGSKLNELLDSEESTADDDYDQDYTKENATV</sequence>
<dbReference type="InterPro" id="IPR050545">
    <property type="entry name" value="Mycobact_MmpL"/>
</dbReference>
<evidence type="ECO:0000256" key="4">
    <source>
        <dbReference type="ARBA" id="ARBA00022989"/>
    </source>
</evidence>
<feature type="coiled-coil region" evidence="6">
    <location>
        <begin position="481"/>
        <end position="522"/>
    </location>
</feature>
<keyword evidence="6" id="KW-0175">Coiled coil</keyword>
<feature type="coiled-coil region" evidence="6">
    <location>
        <begin position="229"/>
        <end position="256"/>
    </location>
</feature>
<dbReference type="PROSITE" id="PS50156">
    <property type="entry name" value="SSD"/>
    <property type="match status" value="1"/>
</dbReference>
<evidence type="ECO:0000313" key="10">
    <source>
        <dbReference type="Proteomes" id="UP000502331"/>
    </source>
</evidence>
<protein>
    <submittedName>
        <fullName evidence="9">Multidrug RND transporter</fullName>
    </submittedName>
</protein>
<dbReference type="Gene3D" id="1.10.287.1490">
    <property type="match status" value="2"/>
</dbReference>
<keyword evidence="10" id="KW-1185">Reference proteome</keyword>
<dbReference type="SUPFAM" id="SSF57997">
    <property type="entry name" value="Tropomyosin"/>
    <property type="match status" value="1"/>
</dbReference>
<dbReference type="PANTHER" id="PTHR33406:SF13">
    <property type="entry name" value="MEMBRANE PROTEIN YDFJ"/>
    <property type="match status" value="1"/>
</dbReference>
<keyword evidence="3 7" id="KW-0812">Transmembrane</keyword>
<reference evidence="9 10" key="1">
    <citation type="submission" date="2018-09" db="EMBL/GenBank/DDBJ databases">
        <title>Glutamicibacter mishrai S5-52T (LMG 29155T = KCTC 39846T).</title>
        <authorList>
            <person name="Das S.K."/>
        </authorList>
    </citation>
    <scope>NUCLEOTIDE SEQUENCE [LARGE SCALE GENOMIC DNA]</scope>
    <source>
        <strain evidence="9 10">S5-52</strain>
    </source>
</reference>
<evidence type="ECO:0000256" key="2">
    <source>
        <dbReference type="ARBA" id="ARBA00022475"/>
    </source>
</evidence>
<dbReference type="RefSeq" id="WP_022874985.1">
    <property type="nucleotide sequence ID" value="NZ_CP032549.1"/>
</dbReference>
<feature type="coiled-coil region" evidence="6">
    <location>
        <begin position="390"/>
        <end position="452"/>
    </location>
</feature>
<feature type="transmembrane region" description="Helical" evidence="7">
    <location>
        <begin position="1057"/>
        <end position="1080"/>
    </location>
</feature>
<feature type="transmembrane region" description="Helical" evidence="7">
    <location>
        <begin position="650"/>
        <end position="671"/>
    </location>
</feature>
<feature type="transmembrane region" description="Helical" evidence="7">
    <location>
        <begin position="600"/>
        <end position="618"/>
    </location>
</feature>
<dbReference type="Proteomes" id="UP000502331">
    <property type="component" value="Chromosome"/>
</dbReference>
<accession>A0A6H0SKI7</accession>
<evidence type="ECO:0000256" key="6">
    <source>
        <dbReference type="SAM" id="Coils"/>
    </source>
</evidence>
<dbReference type="InterPro" id="IPR004869">
    <property type="entry name" value="MMPL_dom"/>
</dbReference>
<dbReference type="InterPro" id="IPR000731">
    <property type="entry name" value="SSD"/>
</dbReference>
<feature type="transmembrane region" description="Helical" evidence="7">
    <location>
        <begin position="1015"/>
        <end position="1036"/>
    </location>
</feature>
<proteinExistence type="predicted"/>
<feature type="transmembrane region" description="Helical" evidence="7">
    <location>
        <begin position="974"/>
        <end position="995"/>
    </location>
</feature>
<evidence type="ECO:0000259" key="8">
    <source>
        <dbReference type="PROSITE" id="PS50156"/>
    </source>
</evidence>
<evidence type="ECO:0000256" key="5">
    <source>
        <dbReference type="ARBA" id="ARBA00023136"/>
    </source>
</evidence>